<sequence length="331" mass="36786">MKRVEQDYKSILMRYKEAKCEVEVLIGELTEANSKIKFLELEVIQADAKVERVASKKLDEVLAHQKPFSDKSGLRYFGESSSSANVSKEIKFVKAKEPMVVTPSVENVKVEKKPNGTAQKVRGKEFIITPDYLAKILCINRPANVDISPYDDKLTPMIDILQILGAEHEVSAKGTSIGTAKFESELKTLTLIMLSNLYSLSNIGLINLGRTQFLCDLITGAPIDICAYIFQTMGKIAAWTAARMCLPFYSLIKKIMIPKGVRPLKGGTILRRQRPISMVSFQMSKSHSSAKQEKQSPSKTPKGESLPNATASGHHLAAYPRESRDSRTVVY</sequence>
<feature type="coiled-coil region" evidence="1">
    <location>
        <begin position="1"/>
        <end position="49"/>
    </location>
</feature>
<protein>
    <submittedName>
        <fullName evidence="3">Uncharacterized protein</fullName>
    </submittedName>
</protein>
<keyword evidence="1" id="KW-0175">Coiled coil</keyword>
<evidence type="ECO:0000256" key="1">
    <source>
        <dbReference type="SAM" id="Coils"/>
    </source>
</evidence>
<accession>A0AAW2C5E4</accession>
<name>A0AAW2C5E4_9ROSI</name>
<organism evidence="3 4">
    <name type="scientific">Lithocarpus litseifolius</name>
    <dbReference type="NCBI Taxonomy" id="425828"/>
    <lineage>
        <taxon>Eukaryota</taxon>
        <taxon>Viridiplantae</taxon>
        <taxon>Streptophyta</taxon>
        <taxon>Embryophyta</taxon>
        <taxon>Tracheophyta</taxon>
        <taxon>Spermatophyta</taxon>
        <taxon>Magnoliopsida</taxon>
        <taxon>eudicotyledons</taxon>
        <taxon>Gunneridae</taxon>
        <taxon>Pentapetalae</taxon>
        <taxon>rosids</taxon>
        <taxon>fabids</taxon>
        <taxon>Fagales</taxon>
        <taxon>Fagaceae</taxon>
        <taxon>Lithocarpus</taxon>
    </lineage>
</organism>
<evidence type="ECO:0000313" key="3">
    <source>
        <dbReference type="EMBL" id="KAK9992923.1"/>
    </source>
</evidence>
<proteinExistence type="predicted"/>
<gene>
    <name evidence="3" type="ORF">SO802_022626</name>
</gene>
<keyword evidence="4" id="KW-1185">Reference proteome</keyword>
<dbReference type="EMBL" id="JAZDWU010000008">
    <property type="protein sequence ID" value="KAK9992923.1"/>
    <property type="molecule type" value="Genomic_DNA"/>
</dbReference>
<feature type="region of interest" description="Disordered" evidence="2">
    <location>
        <begin position="282"/>
        <end position="331"/>
    </location>
</feature>
<reference evidence="3 4" key="1">
    <citation type="submission" date="2024-01" db="EMBL/GenBank/DDBJ databases">
        <title>A telomere-to-telomere, gap-free genome of sweet tea (Lithocarpus litseifolius).</title>
        <authorList>
            <person name="Zhou J."/>
        </authorList>
    </citation>
    <scope>NUCLEOTIDE SEQUENCE [LARGE SCALE GENOMIC DNA]</scope>
    <source>
        <strain evidence="3">Zhou-2022a</strain>
        <tissue evidence="3">Leaf</tissue>
    </source>
</reference>
<feature type="compositionally biased region" description="Basic and acidic residues" evidence="2">
    <location>
        <begin position="321"/>
        <end position="331"/>
    </location>
</feature>
<evidence type="ECO:0000256" key="2">
    <source>
        <dbReference type="SAM" id="MobiDB-lite"/>
    </source>
</evidence>
<evidence type="ECO:0000313" key="4">
    <source>
        <dbReference type="Proteomes" id="UP001459277"/>
    </source>
</evidence>
<dbReference type="Proteomes" id="UP001459277">
    <property type="component" value="Unassembled WGS sequence"/>
</dbReference>
<dbReference type="AlphaFoldDB" id="A0AAW2C5E4"/>
<comment type="caution">
    <text evidence="3">The sequence shown here is derived from an EMBL/GenBank/DDBJ whole genome shotgun (WGS) entry which is preliminary data.</text>
</comment>